<feature type="chain" id="PRO_5026822474" description="Argininosuccinate lyase" evidence="1">
    <location>
        <begin position="20"/>
        <end position="45"/>
    </location>
</feature>
<dbReference type="EMBL" id="JAALFE010000012">
    <property type="protein sequence ID" value="NGQ91875.1"/>
    <property type="molecule type" value="Genomic_DNA"/>
</dbReference>
<dbReference type="AlphaFoldDB" id="A0A6M1U6B8"/>
<feature type="signal peptide" evidence="1">
    <location>
        <begin position="1"/>
        <end position="19"/>
    </location>
</feature>
<gene>
    <name evidence="2" type="ORF">G5V65_13300</name>
</gene>
<name>A0A6M1U6B8_9RHOB</name>
<sequence length="45" mass="4544">MRLPRLAALLALLTLPACAPLVIGGAGAIVADEVIEQEQGGDGLF</sequence>
<evidence type="ECO:0008006" key="4">
    <source>
        <dbReference type="Google" id="ProtNLM"/>
    </source>
</evidence>
<keyword evidence="1" id="KW-0732">Signal</keyword>
<reference evidence="2 3" key="1">
    <citation type="submission" date="2020-02" db="EMBL/GenBank/DDBJ databases">
        <title>Rhodobacter translucens sp. nov., a novel bacterium isolated from activated sludge.</title>
        <authorList>
            <person name="Liu J."/>
        </authorList>
    </citation>
    <scope>NUCLEOTIDE SEQUENCE [LARGE SCALE GENOMIC DNA]</scope>
    <source>
        <strain evidence="2 3">HX-7-19</strain>
    </source>
</reference>
<evidence type="ECO:0000313" key="3">
    <source>
        <dbReference type="Proteomes" id="UP000474758"/>
    </source>
</evidence>
<accession>A0A6M1U6B8</accession>
<keyword evidence="3" id="KW-1185">Reference proteome</keyword>
<comment type="caution">
    <text evidence="2">The sequence shown here is derived from an EMBL/GenBank/DDBJ whole genome shotgun (WGS) entry which is preliminary data.</text>
</comment>
<protein>
    <recommendedName>
        <fullName evidence="4">Argininosuccinate lyase</fullName>
    </recommendedName>
</protein>
<evidence type="ECO:0000313" key="2">
    <source>
        <dbReference type="EMBL" id="NGQ91875.1"/>
    </source>
</evidence>
<proteinExistence type="predicted"/>
<organism evidence="2 3">
    <name type="scientific">Paragemmobacter kunshanensis</name>
    <dbReference type="NCBI Taxonomy" id="2583234"/>
    <lineage>
        <taxon>Bacteria</taxon>
        <taxon>Pseudomonadati</taxon>
        <taxon>Pseudomonadota</taxon>
        <taxon>Alphaproteobacteria</taxon>
        <taxon>Rhodobacterales</taxon>
        <taxon>Paracoccaceae</taxon>
        <taxon>Paragemmobacter</taxon>
    </lineage>
</organism>
<dbReference type="RefSeq" id="WP_165050904.1">
    <property type="nucleotide sequence ID" value="NZ_JAALFE010000012.1"/>
</dbReference>
<dbReference type="Proteomes" id="UP000474758">
    <property type="component" value="Unassembled WGS sequence"/>
</dbReference>
<evidence type="ECO:0000256" key="1">
    <source>
        <dbReference type="SAM" id="SignalP"/>
    </source>
</evidence>